<evidence type="ECO:0000256" key="1">
    <source>
        <dbReference type="ARBA" id="ARBA00004305"/>
    </source>
</evidence>
<dbReference type="GO" id="GO:0070475">
    <property type="term" value="P:rRNA base methylation"/>
    <property type="evidence" value="ECO:0007669"/>
    <property type="project" value="Ensembl"/>
</dbReference>
<evidence type="ECO:0000256" key="12">
    <source>
        <dbReference type="ARBA" id="ARBA00080961"/>
    </source>
</evidence>
<dbReference type="Proteomes" id="UP000005447">
    <property type="component" value="Unassembled WGS sequence"/>
</dbReference>
<dbReference type="Ensembl" id="ENSCPOT00000038890.1">
    <property type="protein sequence ID" value="ENSCPOP00000027973.1"/>
    <property type="gene ID" value="ENSCPOG00000039400.1"/>
</dbReference>
<dbReference type="HAMAP" id="MF_01007">
    <property type="entry name" value="16SrRNA_methyltr_H"/>
    <property type="match status" value="1"/>
</dbReference>
<dbReference type="PANTHER" id="PTHR11265">
    <property type="entry name" value="S-ADENOSYL-METHYLTRANSFERASE MRAW"/>
    <property type="match status" value="1"/>
</dbReference>
<reference evidence="15" key="2">
    <citation type="submission" date="2025-08" db="UniProtKB">
        <authorList>
            <consortium name="Ensembl"/>
        </authorList>
    </citation>
    <scope>IDENTIFICATION</scope>
    <source>
        <strain evidence="15">2N</strain>
    </source>
</reference>
<reference evidence="16" key="1">
    <citation type="journal article" date="2011" name="Nature">
        <title>A high-resolution map of human evolutionary constraint using 29 mammals.</title>
        <authorList>
            <person name="Lindblad-Toh K."/>
            <person name="Garber M."/>
            <person name="Zuk O."/>
            <person name="Lin M.F."/>
            <person name="Parker B.J."/>
            <person name="Washietl S."/>
            <person name="Kheradpour P."/>
            <person name="Ernst J."/>
            <person name="Jordan G."/>
            <person name="Mauceli E."/>
            <person name="Ward L.D."/>
            <person name="Lowe C.B."/>
            <person name="Holloway A.K."/>
            <person name="Clamp M."/>
            <person name="Gnerre S."/>
            <person name="Alfoldi J."/>
            <person name="Beal K."/>
            <person name="Chang J."/>
            <person name="Clawson H."/>
            <person name="Cuff J."/>
            <person name="Di Palma F."/>
            <person name="Fitzgerald S."/>
            <person name="Flicek P."/>
            <person name="Guttman M."/>
            <person name="Hubisz M.J."/>
            <person name="Jaffe D.B."/>
            <person name="Jungreis I."/>
            <person name="Kent W.J."/>
            <person name="Kostka D."/>
            <person name="Lara M."/>
            <person name="Martins A.L."/>
            <person name="Massingham T."/>
            <person name="Moltke I."/>
            <person name="Raney B.J."/>
            <person name="Rasmussen M.D."/>
            <person name="Robinson J."/>
            <person name="Stark A."/>
            <person name="Vilella A.J."/>
            <person name="Wen J."/>
            <person name="Xie X."/>
            <person name="Zody M.C."/>
            <person name="Baldwin J."/>
            <person name="Bloom T."/>
            <person name="Chin C.W."/>
            <person name="Heiman D."/>
            <person name="Nicol R."/>
            <person name="Nusbaum C."/>
            <person name="Young S."/>
            <person name="Wilkinson J."/>
            <person name="Worley K.C."/>
            <person name="Kovar C.L."/>
            <person name="Muzny D.M."/>
            <person name="Gibbs R.A."/>
            <person name="Cree A."/>
            <person name="Dihn H.H."/>
            <person name="Fowler G."/>
            <person name="Jhangiani S."/>
            <person name="Joshi V."/>
            <person name="Lee S."/>
            <person name="Lewis L.R."/>
            <person name="Nazareth L.V."/>
            <person name="Okwuonu G."/>
            <person name="Santibanez J."/>
            <person name="Warren W.C."/>
            <person name="Mardis E.R."/>
            <person name="Weinstock G.M."/>
            <person name="Wilson R.K."/>
            <person name="Delehaunty K."/>
            <person name="Dooling D."/>
            <person name="Fronik C."/>
            <person name="Fulton L."/>
            <person name="Fulton B."/>
            <person name="Graves T."/>
            <person name="Minx P."/>
            <person name="Sodergren E."/>
            <person name="Birney E."/>
            <person name="Margulies E.H."/>
            <person name="Herrero J."/>
            <person name="Green E.D."/>
            <person name="Haussler D."/>
            <person name="Siepel A."/>
            <person name="Goldman N."/>
            <person name="Pollard K.S."/>
            <person name="Pedersen J.S."/>
            <person name="Lander E.S."/>
            <person name="Kellis M."/>
        </authorList>
    </citation>
    <scope>NUCLEOTIDE SEQUENCE [LARGE SCALE GENOMIC DNA]</scope>
    <source>
        <strain evidence="16">2N</strain>
    </source>
</reference>
<dbReference type="Bgee" id="ENSCPOG00000039400">
    <property type="expression patterns" value="Expressed in heart left ventricle and 12 other cell types or tissues"/>
</dbReference>
<evidence type="ECO:0000256" key="8">
    <source>
        <dbReference type="ARBA" id="ARBA00023128"/>
    </source>
</evidence>
<dbReference type="InterPro" id="IPR023397">
    <property type="entry name" value="SAM-dep_MeTrfase_MraW_recog"/>
</dbReference>
<keyword evidence="8" id="KW-0496">Mitochondrion</keyword>
<protein>
    <recommendedName>
        <fullName evidence="11">12S rRNA N(4)-cytidine methyltransferase METTL15</fullName>
    </recommendedName>
    <alternativeName>
        <fullName evidence="12">Methyltransferase 5 domain-containing protein 1</fullName>
    </alternativeName>
    <alternativeName>
        <fullName evidence="13">Methyltransferase-like protein 15</fullName>
    </alternativeName>
</protein>
<dbReference type="PANTHER" id="PTHR11265:SF0">
    <property type="entry name" value="12S RRNA N4-METHYLCYTIDINE METHYLTRANSFERASE"/>
    <property type="match status" value="1"/>
</dbReference>
<comment type="subcellular location">
    <subcellularLocation>
        <location evidence="1">Mitochondrion matrix</location>
    </subcellularLocation>
</comment>
<keyword evidence="7" id="KW-0809">Transit peptide</keyword>
<dbReference type="EMBL" id="AAKN02047036">
    <property type="status" value="NOT_ANNOTATED_CDS"/>
    <property type="molecule type" value="Genomic_DNA"/>
</dbReference>
<dbReference type="Gene3D" id="3.40.50.150">
    <property type="entry name" value="Vaccinia Virus protein VP39"/>
    <property type="match status" value="1"/>
</dbReference>
<evidence type="ECO:0000256" key="2">
    <source>
        <dbReference type="ARBA" id="ARBA00010396"/>
    </source>
</evidence>
<dbReference type="CTD" id="196074"/>
<dbReference type="Gene3D" id="1.10.150.170">
    <property type="entry name" value="Putative methyltransferase TM0872, insert domain"/>
    <property type="match status" value="1"/>
</dbReference>
<dbReference type="KEGG" id="cpoc:100729434"/>
<dbReference type="FunFam" id="1.10.150.170:FF:000002">
    <property type="entry name" value="Probable methyltransferase-like protein 15"/>
    <property type="match status" value="1"/>
</dbReference>
<dbReference type="SUPFAM" id="SSF81799">
    <property type="entry name" value="Putative methyltransferase TM0872, insert domain"/>
    <property type="match status" value="1"/>
</dbReference>
<dbReference type="GeneID" id="100729434"/>
<dbReference type="InterPro" id="IPR029063">
    <property type="entry name" value="SAM-dependent_MTases_sf"/>
</dbReference>
<dbReference type="VEuPathDB" id="HostDB:ENSCPOG00000039400"/>
<dbReference type="Pfam" id="PF01795">
    <property type="entry name" value="Methyltransf_5"/>
    <property type="match status" value="1"/>
</dbReference>
<dbReference type="AlphaFoldDB" id="A0A286XR54"/>
<dbReference type="GO" id="GO:0071424">
    <property type="term" value="F:rRNA (cytosine-N4-)-methyltransferase activity"/>
    <property type="evidence" value="ECO:0007669"/>
    <property type="project" value="Ensembl"/>
</dbReference>
<dbReference type="EMBL" id="AAKN02047038">
    <property type="status" value="NOT_ANNOTATED_CDS"/>
    <property type="molecule type" value="Genomic_DNA"/>
</dbReference>
<dbReference type="NCBIfam" id="TIGR00006">
    <property type="entry name" value="16S rRNA (cytosine(1402)-N(4))-methyltransferase RsmH"/>
    <property type="match status" value="1"/>
</dbReference>
<evidence type="ECO:0000256" key="11">
    <source>
        <dbReference type="ARBA" id="ARBA00073136"/>
    </source>
</evidence>
<evidence type="ECO:0000256" key="14">
    <source>
        <dbReference type="SAM" id="MobiDB-lite"/>
    </source>
</evidence>
<evidence type="ECO:0000256" key="5">
    <source>
        <dbReference type="ARBA" id="ARBA00022679"/>
    </source>
</evidence>
<evidence type="ECO:0000256" key="7">
    <source>
        <dbReference type="ARBA" id="ARBA00022946"/>
    </source>
</evidence>
<dbReference type="eggNOG" id="KOG2782">
    <property type="taxonomic scope" value="Eukaryota"/>
</dbReference>
<keyword evidence="6" id="KW-0949">S-adenosyl-L-methionine</keyword>
<evidence type="ECO:0000256" key="13">
    <source>
        <dbReference type="ARBA" id="ARBA00081509"/>
    </source>
</evidence>
<dbReference type="EMBL" id="AAKN02047037">
    <property type="status" value="NOT_ANNOTATED_CDS"/>
    <property type="molecule type" value="Genomic_DNA"/>
</dbReference>
<evidence type="ECO:0000256" key="3">
    <source>
        <dbReference type="ARBA" id="ARBA00022553"/>
    </source>
</evidence>
<organism evidence="15 16">
    <name type="scientific">Cavia porcellus</name>
    <name type="common">Guinea pig</name>
    <dbReference type="NCBI Taxonomy" id="10141"/>
    <lineage>
        <taxon>Eukaryota</taxon>
        <taxon>Metazoa</taxon>
        <taxon>Chordata</taxon>
        <taxon>Craniata</taxon>
        <taxon>Vertebrata</taxon>
        <taxon>Euteleostomi</taxon>
        <taxon>Mammalia</taxon>
        <taxon>Eutheria</taxon>
        <taxon>Euarchontoglires</taxon>
        <taxon>Glires</taxon>
        <taxon>Rodentia</taxon>
        <taxon>Hystricomorpha</taxon>
        <taxon>Caviidae</taxon>
        <taxon>Cavia</taxon>
    </lineage>
</organism>
<evidence type="ECO:0000256" key="6">
    <source>
        <dbReference type="ARBA" id="ARBA00022691"/>
    </source>
</evidence>
<reference evidence="15" key="3">
    <citation type="submission" date="2025-09" db="UniProtKB">
        <authorList>
            <consortium name="Ensembl"/>
        </authorList>
    </citation>
    <scope>IDENTIFICATION</scope>
    <source>
        <strain evidence="15">2N</strain>
    </source>
</reference>
<evidence type="ECO:0000256" key="9">
    <source>
        <dbReference type="ARBA" id="ARBA00052418"/>
    </source>
</evidence>
<dbReference type="FunCoup" id="A0A286XR54">
    <property type="interactions" value="1500"/>
</dbReference>
<evidence type="ECO:0000256" key="4">
    <source>
        <dbReference type="ARBA" id="ARBA00022603"/>
    </source>
</evidence>
<keyword evidence="5" id="KW-0808">Transferase</keyword>
<dbReference type="STRING" id="10141.ENSCPOP00000027973"/>
<comment type="function">
    <text evidence="10">N4-methylcytidine (m4C) methyltransferase responsible for the methylation of position C839 in mitochondrial 12S rRNA. Involved in the stabilization of 12S rRNA folding, therefore facilitating the assembly of the mitochondrial small ribosomal subunits.</text>
</comment>
<dbReference type="OrthoDB" id="16290at2759"/>
<evidence type="ECO:0000313" key="16">
    <source>
        <dbReference type="Proteomes" id="UP000005447"/>
    </source>
</evidence>
<keyword evidence="3" id="KW-0597">Phosphoprotein</keyword>
<dbReference type="RefSeq" id="XP_003465054.2">
    <property type="nucleotide sequence ID" value="XM_003465006.5"/>
</dbReference>
<proteinExistence type="inferred from homology"/>
<feature type="region of interest" description="Disordered" evidence="14">
    <location>
        <begin position="59"/>
        <end position="78"/>
    </location>
</feature>
<dbReference type="OMA" id="NPAKRTF"/>
<accession>A0A286XR54</accession>
<dbReference type="SUPFAM" id="SSF53335">
    <property type="entry name" value="S-adenosyl-L-methionine-dependent methyltransferases"/>
    <property type="match status" value="1"/>
</dbReference>
<sequence length="490" mass="55280">MVTMRMSRLPAAPHRVLCKSPCVYRRALLQPGNQRRAGLSCRRTWARSVRPCLVPPSLRRQKVQARRHHRGRLRPQSKAADSADLLTYRMLRCLYSCRPYKKCFSHWLESGILNLDDWQKKVHTTAGRCNEYKTQEQAVQTEAQELHTSPNRDSDPVAQLHIPVMVDEVIRCLAPQKGQVLLDMTFGSGGHTRALLQKEADITVYALDRDPAAHETAQQLSLQYPTQIRALLGPFSQAEALLLKAGVQPGTLDGVLLDLGCSSMQLDTPERGFSFRKDGPLDMRMDGGRYPDMPTAADVVNALDQQALTSILRRYGEEKHAKKIALAIGQARATYPITRTQQLASIVAGAFPPSAIYARKDLLQRSTHIATKTFQALRIFVNNELNELYTGLQTAQKFLRPGGRLVAISFHSLEDRIVKRFLLGISMTERFNLSVRQKIVETWGSDPESKEEKSPLMWEMIHKKVLTPNHQEVQENPRGRSAKLRAALKL</sequence>
<keyword evidence="16" id="KW-1185">Reference proteome</keyword>
<keyword evidence="4" id="KW-0489">Methyltransferase</keyword>
<feature type="compositionally biased region" description="Basic residues" evidence="14">
    <location>
        <begin position="59"/>
        <end position="75"/>
    </location>
</feature>
<dbReference type="InterPro" id="IPR002903">
    <property type="entry name" value="RsmH"/>
</dbReference>
<evidence type="ECO:0000313" key="15">
    <source>
        <dbReference type="Ensembl" id="ENSCPOP00000027973.1"/>
    </source>
</evidence>
<evidence type="ECO:0000256" key="10">
    <source>
        <dbReference type="ARBA" id="ARBA00056391"/>
    </source>
</evidence>
<gene>
    <name evidence="15" type="primary">METTL15</name>
</gene>
<dbReference type="GO" id="GO:0005759">
    <property type="term" value="C:mitochondrial matrix"/>
    <property type="evidence" value="ECO:0007669"/>
    <property type="project" value="UniProtKB-SubCell"/>
</dbReference>
<comment type="similarity">
    <text evidence="2">Belongs to the methyltransferase superfamily. RsmH family.</text>
</comment>
<comment type="catalytic activity">
    <reaction evidence="9">
        <text>cytidine(839) in 12S rRNA + S-adenosyl-L-methionine = N(4)-methylcytidine(839) in 12S rRNA + S-adenosyl-L-homocysteine + H(+)</text>
        <dbReference type="Rhea" id="RHEA:62524"/>
        <dbReference type="Rhea" id="RHEA-COMP:16109"/>
        <dbReference type="Rhea" id="RHEA-COMP:16110"/>
        <dbReference type="ChEBI" id="CHEBI:15378"/>
        <dbReference type="ChEBI" id="CHEBI:57856"/>
        <dbReference type="ChEBI" id="CHEBI:59789"/>
        <dbReference type="ChEBI" id="CHEBI:74506"/>
        <dbReference type="ChEBI" id="CHEBI:82748"/>
    </reaction>
    <physiologicalReaction direction="left-to-right" evidence="9">
        <dbReference type="Rhea" id="RHEA:62525"/>
    </physiologicalReaction>
</comment>
<name>A0A286XR54_CAVPO</name>
<dbReference type="GeneTree" id="ENSGT00390000014756"/>
<dbReference type="InParanoid" id="A0A286XR54"/>